<feature type="transmembrane region" description="Helical" evidence="1">
    <location>
        <begin position="153"/>
        <end position="174"/>
    </location>
</feature>
<feature type="transmembrane region" description="Helical" evidence="1">
    <location>
        <begin position="95"/>
        <end position="114"/>
    </location>
</feature>
<evidence type="ECO:0000313" key="2">
    <source>
        <dbReference type="EMBL" id="RAK58522.1"/>
    </source>
</evidence>
<keyword evidence="1" id="KW-1133">Transmembrane helix</keyword>
<dbReference type="OrthoDB" id="7539216at2"/>
<keyword evidence="1" id="KW-0472">Membrane</keyword>
<gene>
    <name evidence="2" type="ORF">DJ021_01270</name>
</gene>
<dbReference type="EMBL" id="QFYP01000001">
    <property type="protein sequence ID" value="RAK58522.1"/>
    <property type="molecule type" value="Genomic_DNA"/>
</dbReference>
<evidence type="ECO:0000256" key="1">
    <source>
        <dbReference type="SAM" id="Phobius"/>
    </source>
</evidence>
<dbReference type="AlphaFoldDB" id="A0A328ATR2"/>
<evidence type="ECO:0000313" key="3">
    <source>
        <dbReference type="Proteomes" id="UP000249842"/>
    </source>
</evidence>
<organism evidence="2 3">
    <name type="scientific">Phenylobacterium hankyongense</name>
    <dbReference type="NCBI Taxonomy" id="1813876"/>
    <lineage>
        <taxon>Bacteria</taxon>
        <taxon>Pseudomonadati</taxon>
        <taxon>Pseudomonadota</taxon>
        <taxon>Alphaproteobacteria</taxon>
        <taxon>Caulobacterales</taxon>
        <taxon>Caulobacteraceae</taxon>
        <taxon>Phenylobacterium</taxon>
    </lineage>
</organism>
<dbReference type="InterPro" id="IPR036259">
    <property type="entry name" value="MFS_trans_sf"/>
</dbReference>
<feature type="transmembrane region" description="Helical" evidence="1">
    <location>
        <begin position="180"/>
        <end position="201"/>
    </location>
</feature>
<proteinExistence type="predicted"/>
<feature type="transmembrane region" description="Helical" evidence="1">
    <location>
        <begin position="222"/>
        <end position="244"/>
    </location>
</feature>
<feature type="transmembrane region" description="Helical" evidence="1">
    <location>
        <begin position="342"/>
        <end position="364"/>
    </location>
</feature>
<keyword evidence="3" id="KW-1185">Reference proteome</keyword>
<name>A0A328ATR2_9CAUL</name>
<dbReference type="Gene3D" id="1.20.1250.20">
    <property type="entry name" value="MFS general substrate transporter like domains"/>
    <property type="match status" value="1"/>
</dbReference>
<reference evidence="3" key="1">
    <citation type="submission" date="2018-05" db="EMBL/GenBank/DDBJ databases">
        <authorList>
            <person name="Li X."/>
        </authorList>
    </citation>
    <scope>NUCLEOTIDE SEQUENCE [LARGE SCALE GENOMIC DNA]</scope>
    <source>
        <strain evidence="3">HKS-05</strain>
    </source>
</reference>
<keyword evidence="1" id="KW-0812">Transmembrane</keyword>
<feature type="transmembrane region" description="Helical" evidence="1">
    <location>
        <begin position="256"/>
        <end position="277"/>
    </location>
</feature>
<dbReference type="SUPFAM" id="SSF103473">
    <property type="entry name" value="MFS general substrate transporter"/>
    <property type="match status" value="1"/>
</dbReference>
<protein>
    <recommendedName>
        <fullName evidence="4">MFS transporter</fullName>
    </recommendedName>
</protein>
<feature type="transmembrane region" description="Helical" evidence="1">
    <location>
        <begin position="284"/>
        <end position="302"/>
    </location>
</feature>
<feature type="transmembrane region" description="Helical" evidence="1">
    <location>
        <begin position="62"/>
        <end position="88"/>
    </location>
</feature>
<comment type="caution">
    <text evidence="2">The sequence shown here is derived from an EMBL/GenBank/DDBJ whole genome shotgun (WGS) entry which is preliminary data.</text>
</comment>
<dbReference type="Proteomes" id="UP000249842">
    <property type="component" value="Unassembled WGS sequence"/>
</dbReference>
<feature type="transmembrane region" description="Helical" evidence="1">
    <location>
        <begin position="370"/>
        <end position="391"/>
    </location>
</feature>
<accession>A0A328ATR2</accession>
<dbReference type="RefSeq" id="WP_111455814.1">
    <property type="nucleotide sequence ID" value="NZ_QFYP01000001.1"/>
</dbReference>
<evidence type="ECO:0008006" key="4">
    <source>
        <dbReference type="Google" id="ProtNLM"/>
    </source>
</evidence>
<feature type="transmembrane region" description="Helical" evidence="1">
    <location>
        <begin position="308"/>
        <end position="330"/>
    </location>
</feature>
<sequence length="417" mass="41544">MTATTGAPSGAHSSDGQVAEVAGDPFTAVETGSAIALGVISLLIAGLLPLLLSALAEERRLSAAGIGLAAMLEALSTGLVTGLAGIVLKPRRLRLVAAVATVLLIVADLATVRASGSGVFLVRTLAGVPEGLMLWIAIGLISRTQTPERWAAVLFTGMGITQLGVATGLSALILPRFGANGGYVTLACATALAAPLCLVLPRSLGAAPGSEGGGGGAPPLRGWVALAGTLSFAASLTAVSVYILPLARQAGLSVAVGRTAISVGLGCQILGGVLATVLAGRVRYITIFWICALAFLSTWATYAVSAPAGAFVAVTGLAGLCGMLAGPFLVPMTIEADPSRRAAMQSGAVQLLAGALGPLLASFVVGDRDVHGVLVLGAGLLLLGLAVVTVLHRLAVGDRGRAVEAEGSPQQNHRALS</sequence>
<feature type="transmembrane region" description="Helical" evidence="1">
    <location>
        <begin position="120"/>
        <end position="141"/>
    </location>
</feature>
<feature type="transmembrane region" description="Helical" evidence="1">
    <location>
        <begin position="34"/>
        <end position="56"/>
    </location>
</feature>